<gene>
    <name evidence="1" type="primary">SIFV2_gp36</name>
</gene>
<reference evidence="1" key="2">
    <citation type="submission" date="2016-06" db="EMBL/GenBank/DDBJ databases">
        <authorList>
            <person name="Kjaerup R.B."/>
            <person name="Dalgaard T.S."/>
            <person name="Juul-Madsen H.R."/>
        </authorList>
    </citation>
    <scope>NUCLEOTIDE SEQUENCE</scope>
</reference>
<protein>
    <submittedName>
        <fullName evidence="1">Lipothrixviral structural protein</fullName>
    </submittedName>
</protein>
<sequence>MPQWNLATFVKLLDYAKKNGIVKRYNTYYIKGVALVQCNQVSINVTVAKDHLHMFYDPVMNMYFAYSMPFFYQYPNAQQLFTEGKKLCEELEKLTPSATLTPPKSADLDLDRILAKLSITNDKVLTKGEEYKKAKEYTRTHYPECYAIVKEMGANKDTVKLIEAIFAREWETAERTLTLIAMDCVEPECISRLGKFIDLCRETISRREVR</sequence>
<accession>A0A1D8BJ97</accession>
<proteinExistence type="predicted"/>
<reference evidence="1" key="1">
    <citation type="journal article" date="2014" name="Mol. Microbiol.">
        <title>Inter-viral conflicts that exploit host CRISPR immune systems of Sulfolobus.</title>
        <authorList>
            <person name="Erdmann S."/>
            <person name="Le Moine Bauer S."/>
            <person name="Garrett R.A."/>
        </authorList>
    </citation>
    <scope>NUCLEOTIDE SEQUENCE [LARGE SCALE GENOMIC DNA]</scope>
</reference>
<organism evidence="1">
    <name type="scientific">Sulfolobus islandicus filamentous virus 2</name>
    <dbReference type="NCBI Taxonomy" id="1902331"/>
    <lineage>
        <taxon>Viruses</taxon>
        <taxon>Adnaviria</taxon>
        <taxon>Zilligvirae</taxon>
        <taxon>Taleaviricota</taxon>
        <taxon>Tokiviricetes</taxon>
        <taxon>Ligamenvirales</taxon>
        <taxon>Lipothrixviridae</taxon>
        <taxon>Betalipothrixvirus</taxon>
        <taxon>Betalipothrixvirus hveragerdiense</taxon>
        <taxon>Sulfolobus islandicus filamentous virus</taxon>
    </lineage>
</organism>
<evidence type="ECO:0000313" key="1">
    <source>
        <dbReference type="EMBL" id="AOS58391.1"/>
    </source>
</evidence>
<name>A0A1D8BJ97_SIFV</name>
<dbReference type="EMBL" id="KX467643">
    <property type="protein sequence ID" value="AOS58391.1"/>
    <property type="molecule type" value="Genomic_DNA"/>
</dbReference>
<dbReference type="Proteomes" id="UP000223173">
    <property type="component" value="Segment"/>
</dbReference>